<dbReference type="OrthoDB" id="194683at2"/>
<dbReference type="SUPFAM" id="SSF51391">
    <property type="entry name" value="Thiamin phosphate synthase"/>
    <property type="match status" value="1"/>
</dbReference>
<sequence length="197" mass="22603">MIVITNPIAIANETNTIHALFKCGLELLHVRKPHFSEEEMKVFLSKIGFVYRSRLVLHQHHQLAILFGVNRIHFTENARTNWSLETKNKQKHFIKSTSTHAIADFNKLDCSFEYAFLSTIYQSISKPDYTSDLNVRKAITERTNYKTKLVALGGISAQNIEKTFQLGFDSVALLGSIWNTNQPIQNFKLCQKIALLY</sequence>
<evidence type="ECO:0000256" key="1">
    <source>
        <dbReference type="ARBA" id="ARBA00004948"/>
    </source>
</evidence>
<dbReference type="InterPro" id="IPR013785">
    <property type="entry name" value="Aldolase_TIM"/>
</dbReference>
<feature type="domain" description="Thiamine phosphate synthase/TenI" evidence="3">
    <location>
        <begin position="3"/>
        <end position="177"/>
    </location>
</feature>
<dbReference type="Gene3D" id="3.20.20.70">
    <property type="entry name" value="Aldolase class I"/>
    <property type="match status" value="1"/>
</dbReference>
<dbReference type="PANTHER" id="PTHR20857:SF15">
    <property type="entry name" value="THIAMINE-PHOSPHATE SYNTHASE"/>
    <property type="match status" value="1"/>
</dbReference>
<dbReference type="PANTHER" id="PTHR20857">
    <property type="entry name" value="THIAMINE-PHOSPHATE PYROPHOSPHORYLASE"/>
    <property type="match status" value="1"/>
</dbReference>
<dbReference type="CDD" id="cd00564">
    <property type="entry name" value="TMP_TenI"/>
    <property type="match status" value="1"/>
</dbReference>
<dbReference type="RefSeq" id="WP_074721873.1">
    <property type="nucleotide sequence ID" value="NZ_CBCRVS010000001.1"/>
</dbReference>
<dbReference type="Proteomes" id="UP000183658">
    <property type="component" value="Unassembled WGS sequence"/>
</dbReference>
<keyword evidence="2" id="KW-0784">Thiamine biosynthesis</keyword>
<gene>
    <name evidence="4" type="ORF">SAMN05444355_102434</name>
</gene>
<reference evidence="5" key="1">
    <citation type="submission" date="2016-10" db="EMBL/GenBank/DDBJ databases">
        <authorList>
            <person name="Varghese N."/>
            <person name="Submissions S."/>
        </authorList>
    </citation>
    <scope>NUCLEOTIDE SEQUENCE [LARGE SCALE GENOMIC DNA]</scope>
    <source>
        <strain evidence="5">DSM 15719</strain>
    </source>
</reference>
<dbReference type="InterPro" id="IPR036206">
    <property type="entry name" value="ThiamineP_synth_sf"/>
</dbReference>
<accession>A0A1H9G9Y3</accession>
<dbReference type="GO" id="GO:0005737">
    <property type="term" value="C:cytoplasm"/>
    <property type="evidence" value="ECO:0007669"/>
    <property type="project" value="TreeGrafter"/>
</dbReference>
<evidence type="ECO:0000313" key="4">
    <source>
        <dbReference type="EMBL" id="SEQ46941.1"/>
    </source>
</evidence>
<dbReference type="EMBL" id="FOFZ01000002">
    <property type="protein sequence ID" value="SEQ46941.1"/>
    <property type="molecule type" value="Genomic_DNA"/>
</dbReference>
<comment type="pathway">
    <text evidence="1">Cofactor biosynthesis; thiamine diphosphate biosynthesis.</text>
</comment>
<dbReference type="GO" id="GO:0004789">
    <property type="term" value="F:thiamine-phosphate diphosphorylase activity"/>
    <property type="evidence" value="ECO:0007669"/>
    <property type="project" value="TreeGrafter"/>
</dbReference>
<protein>
    <submittedName>
        <fullName evidence="4">Thiamine-phosphate pyrophosphorylase</fullName>
    </submittedName>
</protein>
<organism evidence="4 5">
    <name type="scientific">Flavobacterium frigoris</name>
    <dbReference type="NCBI Taxonomy" id="229204"/>
    <lineage>
        <taxon>Bacteria</taxon>
        <taxon>Pseudomonadati</taxon>
        <taxon>Bacteroidota</taxon>
        <taxon>Flavobacteriia</taxon>
        <taxon>Flavobacteriales</taxon>
        <taxon>Flavobacteriaceae</taxon>
        <taxon>Flavobacterium</taxon>
    </lineage>
</organism>
<dbReference type="GO" id="GO:0009228">
    <property type="term" value="P:thiamine biosynthetic process"/>
    <property type="evidence" value="ECO:0007669"/>
    <property type="project" value="UniProtKB-KW"/>
</dbReference>
<keyword evidence="5" id="KW-1185">Reference proteome</keyword>
<dbReference type="InterPro" id="IPR022998">
    <property type="entry name" value="ThiamineP_synth_TenI"/>
</dbReference>
<evidence type="ECO:0000259" key="3">
    <source>
        <dbReference type="Pfam" id="PF02581"/>
    </source>
</evidence>
<evidence type="ECO:0000256" key="2">
    <source>
        <dbReference type="ARBA" id="ARBA00022977"/>
    </source>
</evidence>
<dbReference type="Pfam" id="PF02581">
    <property type="entry name" value="TMP-TENI"/>
    <property type="match status" value="1"/>
</dbReference>
<proteinExistence type="predicted"/>
<dbReference type="AlphaFoldDB" id="A0A1H9G9Y3"/>
<name>A0A1H9G9Y3_FLAFI</name>
<evidence type="ECO:0000313" key="5">
    <source>
        <dbReference type="Proteomes" id="UP000183658"/>
    </source>
</evidence>